<protein>
    <submittedName>
        <fullName evidence="1">Uncharacterized protein</fullName>
    </submittedName>
</protein>
<gene>
    <name evidence="1" type="ORF">nbrc107697_35540</name>
</gene>
<name>A0A7I9V284_9ACTN</name>
<sequence>MVGRGDNGEYGTVDEVWEGFAGWLAARLMELPVASVIDAGRADATPATDGYDVECAQMQRLHGDRFLLRLSTTLMIIPLLDAYDGEMVEPDRWHHDGLFEDCTHGYLVSQSAVLVADLVVAWFRERCGFASPDRIGFAYMKAKSLPRTGGGARLRLPRAALDR</sequence>
<reference evidence="2" key="1">
    <citation type="submission" date="2019-06" db="EMBL/GenBank/DDBJ databases">
        <title>Gordonia isolated from sludge of a wastewater treatment plant.</title>
        <authorList>
            <person name="Tamura T."/>
            <person name="Aoyama K."/>
            <person name="Kang Y."/>
            <person name="Saito S."/>
            <person name="Akiyama N."/>
            <person name="Yazawa K."/>
            <person name="Gonoi T."/>
            <person name="Mikami Y."/>
        </authorList>
    </citation>
    <scope>NUCLEOTIDE SEQUENCE [LARGE SCALE GENOMIC DNA]</scope>
    <source>
        <strain evidence="2">NBRC 107697</strain>
    </source>
</reference>
<dbReference type="AlphaFoldDB" id="A0A7I9V284"/>
<keyword evidence="2" id="KW-1185">Reference proteome</keyword>
<evidence type="ECO:0000313" key="2">
    <source>
        <dbReference type="Proteomes" id="UP000444980"/>
    </source>
</evidence>
<dbReference type="EMBL" id="BJOU01000019">
    <property type="protein sequence ID" value="GED99515.1"/>
    <property type="molecule type" value="Genomic_DNA"/>
</dbReference>
<accession>A0A7I9V284</accession>
<organism evidence="1 2">
    <name type="scientific">Gordonia crocea</name>
    <dbReference type="NCBI Taxonomy" id="589162"/>
    <lineage>
        <taxon>Bacteria</taxon>
        <taxon>Bacillati</taxon>
        <taxon>Actinomycetota</taxon>
        <taxon>Actinomycetes</taxon>
        <taxon>Mycobacteriales</taxon>
        <taxon>Gordoniaceae</taxon>
        <taxon>Gordonia</taxon>
    </lineage>
</organism>
<proteinExistence type="predicted"/>
<dbReference type="OrthoDB" id="4373605at2"/>
<comment type="caution">
    <text evidence="1">The sequence shown here is derived from an EMBL/GenBank/DDBJ whole genome shotgun (WGS) entry which is preliminary data.</text>
</comment>
<dbReference type="Proteomes" id="UP000444980">
    <property type="component" value="Unassembled WGS sequence"/>
</dbReference>
<evidence type="ECO:0000313" key="1">
    <source>
        <dbReference type="EMBL" id="GED99515.1"/>
    </source>
</evidence>
<dbReference type="RefSeq" id="WP_161928781.1">
    <property type="nucleotide sequence ID" value="NZ_BJOU01000019.1"/>
</dbReference>